<feature type="region of interest" description="Disordered" evidence="6">
    <location>
        <begin position="473"/>
        <end position="538"/>
    </location>
</feature>
<dbReference type="Pfam" id="PF13347">
    <property type="entry name" value="MFS_2"/>
    <property type="match status" value="1"/>
</dbReference>
<keyword evidence="3 7" id="KW-0812">Transmembrane</keyword>
<dbReference type="InterPro" id="IPR036259">
    <property type="entry name" value="MFS_trans_sf"/>
</dbReference>
<feature type="transmembrane region" description="Helical" evidence="7">
    <location>
        <begin position="420"/>
        <end position="443"/>
    </location>
</feature>
<proteinExistence type="predicted"/>
<keyword evidence="2" id="KW-0813">Transport</keyword>
<evidence type="ECO:0008006" key="10">
    <source>
        <dbReference type="Google" id="ProtNLM"/>
    </source>
</evidence>
<sequence>MTGGGFAVIDGGPHVNDASRFSGVSYVRGPSWLHMPALTVGLFGISILWSVEMAYASPYLISLGLSKSSMAVVFVAGPLSGLVMQPLIGILADSNTSRWGRRRPYMIVGTILCVFAIMLLGWTKEVAGIFTSRLGFTLWLAVLSVFLIDFSVNAVMAVDRALLVDILPSTLQPAGNAWAARMGVFGNVVGYFAGNLDLPSILPIFGHTELQILSVVTSLILLGSHTVMAASVQERVLLKSTASGAGGPLAKSFTAEVKAMFENMWSLPRVIRQIFLIQFFAWIAWFPILFYSTLYIGDLYKQAFFASAIIIPPSDISEDTLAKLDSDATRIGSRALFYSSLLAFFMNVFLPFFVAESSPSSLRRKQERQHSGHTIPTGPWWRNLAIPEMLKVHLVSLWAVSQGVLAAAMLATFFTSSVAGASILITISGFSLAIAQWAPFALLGEAILTEPASGGSDEAGGIRLVDTRSRLSMHRRRSSESRRELALLSRGSRDHYDSDQENRHRPNADENTFVPGDASDSDDDSAESDDEVRARKERDARRKALLGLGEAVVSSPNVTPVVPQYLDQEEEEEDEEVDEDAVLVGRSRRGRDRDEEEGGGDSDEEIDEHDGGGLSAKAGIILGIHNIFIVIPQFLVTGMSSVIFALFDPGKSALHGHPGGTLGPAHNATAPALMMRDDEDTIEMIKELQDAAASSPVVYIFRIGGVSALIAFVLCWRLARELRHR</sequence>
<evidence type="ECO:0000256" key="6">
    <source>
        <dbReference type="SAM" id="MobiDB-lite"/>
    </source>
</evidence>
<gene>
    <name evidence="8" type="ORF">GYMLUDRAFT_705185</name>
</gene>
<feature type="transmembrane region" description="Helical" evidence="7">
    <location>
        <begin position="32"/>
        <end position="51"/>
    </location>
</feature>
<feature type="transmembrane region" description="Helical" evidence="7">
    <location>
        <begin position="104"/>
        <end position="122"/>
    </location>
</feature>
<feature type="transmembrane region" description="Helical" evidence="7">
    <location>
        <begin position="178"/>
        <end position="198"/>
    </location>
</feature>
<dbReference type="PANTHER" id="PTHR19432">
    <property type="entry name" value="SUGAR TRANSPORTER"/>
    <property type="match status" value="1"/>
</dbReference>
<keyword evidence="9" id="KW-1185">Reference proteome</keyword>
<evidence type="ECO:0000256" key="1">
    <source>
        <dbReference type="ARBA" id="ARBA00004141"/>
    </source>
</evidence>
<feature type="transmembrane region" description="Helical" evidence="7">
    <location>
        <begin position="71"/>
        <end position="92"/>
    </location>
</feature>
<dbReference type="OrthoDB" id="28755at2759"/>
<dbReference type="EMBL" id="KN834787">
    <property type="protein sequence ID" value="KIK58055.1"/>
    <property type="molecule type" value="Genomic_DNA"/>
</dbReference>
<keyword evidence="4 7" id="KW-1133">Transmembrane helix</keyword>
<feature type="transmembrane region" description="Helical" evidence="7">
    <location>
        <begin position="335"/>
        <end position="355"/>
    </location>
</feature>
<comment type="subcellular location">
    <subcellularLocation>
        <location evidence="1">Membrane</location>
        <topology evidence="1">Multi-pass membrane protein</topology>
    </subcellularLocation>
</comment>
<feature type="transmembrane region" description="Helical" evidence="7">
    <location>
        <begin position="699"/>
        <end position="719"/>
    </location>
</feature>
<feature type="compositionally biased region" description="Acidic residues" evidence="6">
    <location>
        <begin position="519"/>
        <end position="530"/>
    </location>
</feature>
<dbReference type="Proteomes" id="UP000053593">
    <property type="component" value="Unassembled WGS sequence"/>
</dbReference>
<dbReference type="Gene3D" id="1.20.1250.20">
    <property type="entry name" value="MFS general substrate transporter like domains"/>
    <property type="match status" value="1"/>
</dbReference>
<dbReference type="AlphaFoldDB" id="A0A0D0B481"/>
<dbReference type="PANTHER" id="PTHR19432:SF91">
    <property type="entry name" value="GENERAL ALPHA-GLUCOSIDE PERMEASE"/>
    <property type="match status" value="1"/>
</dbReference>
<feature type="transmembrane region" description="Helical" evidence="7">
    <location>
        <begin position="274"/>
        <end position="296"/>
    </location>
</feature>
<feature type="transmembrane region" description="Helical" evidence="7">
    <location>
        <begin position="392"/>
        <end position="414"/>
    </location>
</feature>
<evidence type="ECO:0000256" key="4">
    <source>
        <dbReference type="ARBA" id="ARBA00022989"/>
    </source>
</evidence>
<protein>
    <recommendedName>
        <fullName evidence="10">MFS general substrate transporter</fullName>
    </recommendedName>
</protein>
<accession>A0A0D0B481</accession>
<keyword evidence="5 7" id="KW-0472">Membrane</keyword>
<dbReference type="GO" id="GO:0005886">
    <property type="term" value="C:plasma membrane"/>
    <property type="evidence" value="ECO:0007669"/>
    <property type="project" value="TreeGrafter"/>
</dbReference>
<evidence type="ECO:0000256" key="3">
    <source>
        <dbReference type="ARBA" id="ARBA00022692"/>
    </source>
</evidence>
<evidence type="ECO:0000313" key="8">
    <source>
        <dbReference type="EMBL" id="KIK58055.1"/>
    </source>
</evidence>
<feature type="transmembrane region" description="Helical" evidence="7">
    <location>
        <begin position="210"/>
        <end position="230"/>
    </location>
</feature>
<feature type="compositionally biased region" description="Acidic residues" evidence="6">
    <location>
        <begin position="567"/>
        <end position="581"/>
    </location>
</feature>
<dbReference type="GO" id="GO:0008506">
    <property type="term" value="F:sucrose:proton symporter activity"/>
    <property type="evidence" value="ECO:0007669"/>
    <property type="project" value="TreeGrafter"/>
</dbReference>
<evidence type="ECO:0000256" key="7">
    <source>
        <dbReference type="SAM" id="Phobius"/>
    </source>
</evidence>
<dbReference type="HOGENOM" id="CLU_018303_0_0_1"/>
<name>A0A0D0B481_9AGAR</name>
<evidence type="ECO:0000256" key="2">
    <source>
        <dbReference type="ARBA" id="ARBA00022448"/>
    </source>
</evidence>
<evidence type="ECO:0000256" key="5">
    <source>
        <dbReference type="ARBA" id="ARBA00023136"/>
    </source>
</evidence>
<organism evidence="8 9">
    <name type="scientific">Collybiopsis luxurians FD-317 M1</name>
    <dbReference type="NCBI Taxonomy" id="944289"/>
    <lineage>
        <taxon>Eukaryota</taxon>
        <taxon>Fungi</taxon>
        <taxon>Dikarya</taxon>
        <taxon>Basidiomycota</taxon>
        <taxon>Agaricomycotina</taxon>
        <taxon>Agaricomycetes</taxon>
        <taxon>Agaricomycetidae</taxon>
        <taxon>Agaricales</taxon>
        <taxon>Marasmiineae</taxon>
        <taxon>Omphalotaceae</taxon>
        <taxon>Collybiopsis</taxon>
        <taxon>Collybiopsis luxurians</taxon>
    </lineage>
</organism>
<feature type="region of interest" description="Disordered" evidence="6">
    <location>
        <begin position="567"/>
        <end position="612"/>
    </location>
</feature>
<feature type="transmembrane region" description="Helical" evidence="7">
    <location>
        <begin position="134"/>
        <end position="158"/>
    </location>
</feature>
<feature type="compositionally biased region" description="Acidic residues" evidence="6">
    <location>
        <begin position="594"/>
        <end position="608"/>
    </location>
</feature>
<dbReference type="SUPFAM" id="SSF103473">
    <property type="entry name" value="MFS general substrate transporter"/>
    <property type="match status" value="1"/>
</dbReference>
<feature type="transmembrane region" description="Helical" evidence="7">
    <location>
        <begin position="627"/>
        <end position="647"/>
    </location>
</feature>
<reference evidence="8 9" key="1">
    <citation type="submission" date="2014-04" db="EMBL/GenBank/DDBJ databases">
        <title>Evolutionary Origins and Diversification of the Mycorrhizal Mutualists.</title>
        <authorList>
            <consortium name="DOE Joint Genome Institute"/>
            <consortium name="Mycorrhizal Genomics Consortium"/>
            <person name="Kohler A."/>
            <person name="Kuo A."/>
            <person name="Nagy L.G."/>
            <person name="Floudas D."/>
            <person name="Copeland A."/>
            <person name="Barry K.W."/>
            <person name="Cichocki N."/>
            <person name="Veneault-Fourrey C."/>
            <person name="LaButti K."/>
            <person name="Lindquist E.A."/>
            <person name="Lipzen A."/>
            <person name="Lundell T."/>
            <person name="Morin E."/>
            <person name="Murat C."/>
            <person name="Riley R."/>
            <person name="Ohm R."/>
            <person name="Sun H."/>
            <person name="Tunlid A."/>
            <person name="Henrissat B."/>
            <person name="Grigoriev I.V."/>
            <person name="Hibbett D.S."/>
            <person name="Martin F."/>
        </authorList>
    </citation>
    <scope>NUCLEOTIDE SEQUENCE [LARGE SCALE GENOMIC DNA]</scope>
    <source>
        <strain evidence="8 9">FD-317 M1</strain>
    </source>
</reference>
<feature type="compositionally biased region" description="Basic and acidic residues" evidence="6">
    <location>
        <begin position="478"/>
        <end position="508"/>
    </location>
</feature>
<evidence type="ECO:0000313" key="9">
    <source>
        <dbReference type="Proteomes" id="UP000053593"/>
    </source>
</evidence>